<name>A0AAD4DB11_9FUNG</name>
<dbReference type="Proteomes" id="UP001194580">
    <property type="component" value="Unassembled WGS sequence"/>
</dbReference>
<accession>A0AAD4DB11</accession>
<sequence>MDPLSRLPLECLQHILQVLDHDDSLTTLANLLTMNKYIASVVLPYLYRDPYRLAFHEEKRGYDLQWYRTTTYESLTRMLLGRLPAVSLSKGLTLALTIDPAESSTPIAKSSLDYLAHIRHFSTPAQDSWEHHLLTTEMPLHQLSYIQSDEFDQIYQSQPFTPSYAAYYRTKEKLIQKYYRTVICLDALWCLPDPILEQLQSFTIPVRYIKRYRETVGRFRSLESIQFAMSQAFDEPFYSDTDAGIKRPHNDQVLQDMVQFVLEHLRIFKGQLKSIRCFDDGVWNWMDWKSIDRMELDFFRLLPPIDKPTHIGKNNWRRFSAHPQSTDVTQVQEFSSKAMHESWQDIIPNNQSILQRFRSLKRLDLSDFLAGTFDWAVQEKRELEWAGGIMTSDINQVGRGSLASGEAQLPAHRIHCLVPLERVYIKRQTVTCVNDIDDIAFAFSETLKRFWVSADLPLL</sequence>
<gene>
    <name evidence="1" type="ORF">BGZ95_011041</name>
</gene>
<evidence type="ECO:0008006" key="3">
    <source>
        <dbReference type="Google" id="ProtNLM"/>
    </source>
</evidence>
<feature type="non-terminal residue" evidence="1">
    <location>
        <position position="459"/>
    </location>
</feature>
<evidence type="ECO:0000313" key="1">
    <source>
        <dbReference type="EMBL" id="KAG0273144.1"/>
    </source>
</evidence>
<reference evidence="1" key="1">
    <citation type="journal article" date="2020" name="Fungal Divers.">
        <title>Resolving the Mortierellaceae phylogeny through synthesis of multi-gene phylogenetics and phylogenomics.</title>
        <authorList>
            <person name="Vandepol N."/>
            <person name="Liber J."/>
            <person name="Desiro A."/>
            <person name="Na H."/>
            <person name="Kennedy M."/>
            <person name="Barry K."/>
            <person name="Grigoriev I.V."/>
            <person name="Miller A.N."/>
            <person name="O'Donnell K."/>
            <person name="Stajich J.E."/>
            <person name="Bonito G."/>
        </authorList>
    </citation>
    <scope>NUCLEOTIDE SEQUENCE</scope>
    <source>
        <strain evidence="1">NRRL 28262</strain>
    </source>
</reference>
<comment type="caution">
    <text evidence="1">The sequence shown here is derived from an EMBL/GenBank/DDBJ whole genome shotgun (WGS) entry which is preliminary data.</text>
</comment>
<proteinExistence type="predicted"/>
<protein>
    <recommendedName>
        <fullName evidence="3">F-box domain-containing protein</fullName>
    </recommendedName>
</protein>
<organism evidence="1 2">
    <name type="scientific">Linnemannia exigua</name>
    <dbReference type="NCBI Taxonomy" id="604196"/>
    <lineage>
        <taxon>Eukaryota</taxon>
        <taxon>Fungi</taxon>
        <taxon>Fungi incertae sedis</taxon>
        <taxon>Mucoromycota</taxon>
        <taxon>Mortierellomycotina</taxon>
        <taxon>Mortierellomycetes</taxon>
        <taxon>Mortierellales</taxon>
        <taxon>Mortierellaceae</taxon>
        <taxon>Linnemannia</taxon>
    </lineage>
</organism>
<dbReference type="EMBL" id="JAAAIL010000793">
    <property type="protein sequence ID" value="KAG0273144.1"/>
    <property type="molecule type" value="Genomic_DNA"/>
</dbReference>
<evidence type="ECO:0000313" key="2">
    <source>
        <dbReference type="Proteomes" id="UP001194580"/>
    </source>
</evidence>
<keyword evidence="2" id="KW-1185">Reference proteome</keyword>
<dbReference type="AlphaFoldDB" id="A0AAD4DB11"/>